<dbReference type="GO" id="GO:0005524">
    <property type="term" value="F:ATP binding"/>
    <property type="evidence" value="ECO:0007669"/>
    <property type="project" value="InterPro"/>
</dbReference>
<comment type="caution">
    <text evidence="1">The sequence shown here is derived from an EMBL/GenBank/DDBJ whole genome shotgun (WGS) entry which is preliminary data.</text>
</comment>
<dbReference type="Gene3D" id="3.40.50.300">
    <property type="entry name" value="P-loop containing nucleotide triphosphate hydrolases"/>
    <property type="match status" value="1"/>
</dbReference>
<dbReference type="EC" id="2.5.1.17" evidence="1"/>
<protein>
    <submittedName>
        <fullName evidence="1">Cob(I)yrinic acid a,c-diamide adenosyltransferase</fullName>
        <ecNumber evidence="1">2.5.1.17</ecNumber>
    </submittedName>
</protein>
<evidence type="ECO:0000313" key="1">
    <source>
        <dbReference type="EMBL" id="TYZ24822.1"/>
    </source>
</evidence>
<dbReference type="GO" id="GO:0009236">
    <property type="term" value="P:cobalamin biosynthetic process"/>
    <property type="evidence" value="ECO:0007669"/>
    <property type="project" value="InterPro"/>
</dbReference>
<proteinExistence type="predicted"/>
<sequence>MEKHGLVIVHTGNGKGKTTAALGLAARAWGDGLRVCILQFIKGGWKYGELKTIETLAAADGRIEIKQCGLGFTNTDEHEEREHKEAAAKALAMAREAIASGSWDLVILDEINYAVKFGLITVADVMELLACRPKNVHVVLTGREAKPEVIEKADLVTEMVQIKHPYEQGIKAQQGIEF</sequence>
<gene>
    <name evidence="1" type="primary">cobO</name>
    <name evidence="1" type="ORF">FZ040_01925</name>
</gene>
<name>A0A5D6WBJ0_9FIRM</name>
<dbReference type="SUPFAM" id="SSF52540">
    <property type="entry name" value="P-loop containing nucleoside triphosphate hydrolases"/>
    <property type="match status" value="1"/>
</dbReference>
<dbReference type="AlphaFoldDB" id="A0A5D6WBJ0"/>
<organism evidence="1 2">
    <name type="scientific">Selenomonas ruminis</name>
    <dbReference type="NCBI Taxonomy" id="2593411"/>
    <lineage>
        <taxon>Bacteria</taxon>
        <taxon>Bacillati</taxon>
        <taxon>Bacillota</taxon>
        <taxon>Negativicutes</taxon>
        <taxon>Selenomonadales</taxon>
        <taxon>Selenomonadaceae</taxon>
        <taxon>Selenomonas</taxon>
    </lineage>
</organism>
<keyword evidence="1" id="KW-0808">Transferase</keyword>
<accession>A0A5D6WBJ0</accession>
<reference evidence="1 2" key="1">
    <citation type="submission" date="2019-08" db="EMBL/GenBank/DDBJ databases">
        <title>Selenomonas sp. mPRGC5 and Selenomonas sp. mPRGC8 isolated from ruminal fluid of dairy goat (Capra hircus).</title>
        <authorList>
            <person name="Poothong S."/>
            <person name="Nuengjamnong C."/>
            <person name="Tanasupawat S."/>
        </authorList>
    </citation>
    <scope>NUCLEOTIDE SEQUENCE [LARGE SCALE GENOMIC DNA]</scope>
    <source>
        <strain evidence="2">mPRGC5</strain>
    </source>
</reference>
<dbReference type="PIRSF" id="PIRSF015617">
    <property type="entry name" value="Adensltrnsf_CobA"/>
    <property type="match status" value="1"/>
</dbReference>
<evidence type="ECO:0000313" key="2">
    <source>
        <dbReference type="Proteomes" id="UP000323646"/>
    </source>
</evidence>
<dbReference type="GO" id="GO:0008817">
    <property type="term" value="F:corrinoid adenosyltransferase activity"/>
    <property type="evidence" value="ECO:0007669"/>
    <property type="project" value="UniProtKB-EC"/>
</dbReference>
<dbReference type="InterPro" id="IPR003724">
    <property type="entry name" value="CblAdoTrfase_CobA"/>
</dbReference>
<dbReference type="CDD" id="cd00561">
    <property type="entry name" value="CobA_ACA"/>
    <property type="match status" value="1"/>
</dbReference>
<keyword evidence="2" id="KW-1185">Reference proteome</keyword>
<dbReference type="RefSeq" id="WP_149170445.1">
    <property type="nucleotide sequence ID" value="NZ_VTOY01000001.1"/>
</dbReference>
<dbReference type="EMBL" id="VTOY01000001">
    <property type="protein sequence ID" value="TYZ24822.1"/>
    <property type="molecule type" value="Genomic_DNA"/>
</dbReference>
<dbReference type="NCBIfam" id="TIGR00708">
    <property type="entry name" value="cobA"/>
    <property type="match status" value="1"/>
</dbReference>
<dbReference type="PANTHER" id="PTHR46638:SF1">
    <property type="entry name" value="CORRINOID ADENOSYLTRANSFERASE"/>
    <property type="match status" value="1"/>
</dbReference>
<dbReference type="NCBIfam" id="NF004637">
    <property type="entry name" value="PRK05986.1"/>
    <property type="match status" value="1"/>
</dbReference>
<dbReference type="Pfam" id="PF02572">
    <property type="entry name" value="CobA_CobO_BtuR"/>
    <property type="match status" value="1"/>
</dbReference>
<dbReference type="PANTHER" id="PTHR46638">
    <property type="entry name" value="CORRINOID ADENOSYLTRANSFERASE"/>
    <property type="match status" value="1"/>
</dbReference>
<dbReference type="OrthoDB" id="9810309at2"/>
<dbReference type="Proteomes" id="UP000323646">
    <property type="component" value="Unassembled WGS sequence"/>
</dbReference>
<dbReference type="InterPro" id="IPR027417">
    <property type="entry name" value="P-loop_NTPase"/>
</dbReference>